<keyword evidence="9" id="KW-1185">Reference proteome</keyword>
<dbReference type="SUPFAM" id="SSF88946">
    <property type="entry name" value="Sigma2 domain of RNA polymerase sigma factors"/>
    <property type="match status" value="1"/>
</dbReference>
<reference evidence="8 9" key="1">
    <citation type="submission" date="2019-01" db="EMBL/GenBank/DDBJ databases">
        <title>Complete genome of a denitifying bacterium Halomons sp. BC-M4-5.</title>
        <authorList>
            <person name="Wang L."/>
            <person name="Shao Z."/>
        </authorList>
    </citation>
    <scope>NUCLEOTIDE SEQUENCE [LARGE SCALE GENOMIC DNA]</scope>
    <source>
        <strain evidence="8 9">BC-M4-5</strain>
    </source>
</reference>
<evidence type="ECO:0000256" key="1">
    <source>
        <dbReference type="ARBA" id="ARBA00010641"/>
    </source>
</evidence>
<organism evidence="8 9">
    <name type="scientific">Billgrantia tianxiuensis</name>
    <dbReference type="NCBI Taxonomy" id="2497861"/>
    <lineage>
        <taxon>Bacteria</taxon>
        <taxon>Pseudomonadati</taxon>
        <taxon>Pseudomonadota</taxon>
        <taxon>Gammaproteobacteria</taxon>
        <taxon>Oceanospirillales</taxon>
        <taxon>Halomonadaceae</taxon>
        <taxon>Billgrantia</taxon>
    </lineage>
</organism>
<dbReference type="KEGG" id="htx:EKK97_09485"/>
<dbReference type="EMBL" id="CP035042">
    <property type="protein sequence ID" value="QHC49793.1"/>
    <property type="molecule type" value="Genomic_DNA"/>
</dbReference>
<gene>
    <name evidence="8" type="primary">sigZ</name>
    <name evidence="8" type="ORF">EKK97_09485</name>
</gene>
<dbReference type="NCBIfam" id="TIGR02959">
    <property type="entry name" value="SigZ"/>
    <property type="match status" value="1"/>
</dbReference>
<dbReference type="PANTHER" id="PTHR43133:SF62">
    <property type="entry name" value="RNA POLYMERASE SIGMA FACTOR SIGZ"/>
    <property type="match status" value="1"/>
</dbReference>
<keyword evidence="2" id="KW-0805">Transcription regulation</keyword>
<dbReference type="Proteomes" id="UP000464013">
    <property type="component" value="Chromosome"/>
</dbReference>
<dbReference type="AlphaFoldDB" id="A0A6I6SSP2"/>
<dbReference type="GO" id="GO:0016987">
    <property type="term" value="F:sigma factor activity"/>
    <property type="evidence" value="ECO:0007669"/>
    <property type="project" value="UniProtKB-KW"/>
</dbReference>
<evidence type="ECO:0000313" key="9">
    <source>
        <dbReference type="Proteomes" id="UP000464013"/>
    </source>
</evidence>
<comment type="similarity">
    <text evidence="1">Belongs to the sigma-70 factor family. ECF subfamily.</text>
</comment>
<keyword evidence="4" id="KW-0804">Transcription</keyword>
<sequence length="217" mass="24598">MLRPKRTGHLLPAPGQGRMLRPNHGGGFMRVSLSANDEQAQRLLWQAFRSELLRFVSRRVADEGVAEDIVHDVLIKAFAYRDELRDGSRLRAWLYQITRNALVDHYRAHKPLEPLLAELEEQAEADERAQAELALCLRPLMGKLPEKYREALLSTLESGLSQKQYASQAGLSISGAKSRVQRGRTMLRDALVECCRVEMNQRGEVLNYDVGEGCQCR</sequence>
<dbReference type="InterPro" id="IPR013325">
    <property type="entry name" value="RNA_pol_sigma_r2"/>
</dbReference>
<evidence type="ECO:0000259" key="7">
    <source>
        <dbReference type="Pfam" id="PF08281"/>
    </source>
</evidence>
<dbReference type="InterPro" id="IPR039425">
    <property type="entry name" value="RNA_pol_sigma-70-like"/>
</dbReference>
<dbReference type="PANTHER" id="PTHR43133">
    <property type="entry name" value="RNA POLYMERASE ECF-TYPE SIGMA FACTO"/>
    <property type="match status" value="1"/>
</dbReference>
<dbReference type="InterPro" id="IPR014284">
    <property type="entry name" value="RNA_pol_sigma-70_dom"/>
</dbReference>
<evidence type="ECO:0000256" key="4">
    <source>
        <dbReference type="ARBA" id="ARBA00023163"/>
    </source>
</evidence>
<feature type="domain" description="RNA polymerase sigma factor 70 region 4 type 2" evidence="7">
    <location>
        <begin position="136"/>
        <end position="187"/>
    </location>
</feature>
<feature type="domain" description="RNA polymerase sigma-70 region 2" evidence="6">
    <location>
        <begin position="44"/>
        <end position="110"/>
    </location>
</feature>
<evidence type="ECO:0000313" key="8">
    <source>
        <dbReference type="EMBL" id="QHC49793.1"/>
    </source>
</evidence>
<keyword evidence="3" id="KW-0731">Sigma factor</keyword>
<evidence type="ECO:0000256" key="2">
    <source>
        <dbReference type="ARBA" id="ARBA00023015"/>
    </source>
</evidence>
<dbReference type="GO" id="GO:0003677">
    <property type="term" value="F:DNA binding"/>
    <property type="evidence" value="ECO:0007669"/>
    <property type="project" value="InterPro"/>
</dbReference>
<name>A0A6I6SSP2_9GAMM</name>
<protein>
    <recommendedName>
        <fullName evidence="5">RNA polymerase sigma factor SigZ</fullName>
    </recommendedName>
</protein>
<evidence type="ECO:0000256" key="5">
    <source>
        <dbReference type="NCBIfam" id="TIGR02959"/>
    </source>
</evidence>
<dbReference type="Pfam" id="PF04542">
    <property type="entry name" value="Sigma70_r2"/>
    <property type="match status" value="1"/>
</dbReference>
<dbReference type="Gene3D" id="1.10.1740.10">
    <property type="match status" value="1"/>
</dbReference>
<proteinExistence type="inferred from homology"/>
<dbReference type="InterPro" id="IPR007627">
    <property type="entry name" value="RNA_pol_sigma70_r2"/>
</dbReference>
<dbReference type="InterPro" id="IPR013324">
    <property type="entry name" value="RNA_pol_sigma_r3/r4-like"/>
</dbReference>
<dbReference type="InterPro" id="IPR014304">
    <property type="entry name" value="RNA_pol_sigma-Z"/>
</dbReference>
<evidence type="ECO:0000259" key="6">
    <source>
        <dbReference type="Pfam" id="PF04542"/>
    </source>
</evidence>
<dbReference type="InterPro" id="IPR013249">
    <property type="entry name" value="RNA_pol_sigma70_r4_t2"/>
</dbReference>
<accession>A0A6I6SSP2</accession>
<dbReference type="Pfam" id="PF08281">
    <property type="entry name" value="Sigma70_r4_2"/>
    <property type="match status" value="1"/>
</dbReference>
<dbReference type="Gene3D" id="1.10.10.10">
    <property type="entry name" value="Winged helix-like DNA-binding domain superfamily/Winged helix DNA-binding domain"/>
    <property type="match status" value="1"/>
</dbReference>
<dbReference type="GO" id="GO:0006352">
    <property type="term" value="P:DNA-templated transcription initiation"/>
    <property type="evidence" value="ECO:0007669"/>
    <property type="project" value="InterPro"/>
</dbReference>
<dbReference type="SUPFAM" id="SSF88659">
    <property type="entry name" value="Sigma3 and sigma4 domains of RNA polymerase sigma factors"/>
    <property type="match status" value="1"/>
</dbReference>
<evidence type="ECO:0000256" key="3">
    <source>
        <dbReference type="ARBA" id="ARBA00023082"/>
    </source>
</evidence>
<dbReference type="InterPro" id="IPR036388">
    <property type="entry name" value="WH-like_DNA-bd_sf"/>
</dbReference>
<dbReference type="NCBIfam" id="TIGR02937">
    <property type="entry name" value="sigma70-ECF"/>
    <property type="match status" value="1"/>
</dbReference>